<dbReference type="eggNOG" id="KOG0192">
    <property type="taxonomic scope" value="Eukaryota"/>
</dbReference>
<dbReference type="PRINTS" id="PR00109">
    <property type="entry name" value="TYRKINASE"/>
</dbReference>
<dbReference type="SUPFAM" id="SSF56112">
    <property type="entry name" value="Protein kinase-like (PK-like)"/>
    <property type="match status" value="1"/>
</dbReference>
<dbReference type="InterPro" id="IPR011009">
    <property type="entry name" value="Kinase-like_dom_sf"/>
</dbReference>
<dbReference type="AlphaFoldDB" id="B5YNN3"/>
<dbReference type="EMBL" id="CP001160">
    <property type="protein sequence ID" value="ACI64661.1"/>
    <property type="molecule type" value="Genomic_DNA"/>
</dbReference>
<protein>
    <recommendedName>
        <fullName evidence="1">Protein kinase domain-containing protein</fullName>
    </recommendedName>
</protein>
<dbReference type="InterPro" id="IPR000719">
    <property type="entry name" value="Prot_kinase_dom"/>
</dbReference>
<reference evidence="2 3" key="2">
    <citation type="journal article" date="2008" name="Nature">
        <title>The Phaeodactylum genome reveals the evolutionary history of diatom genomes.</title>
        <authorList>
            <person name="Bowler C."/>
            <person name="Allen A.E."/>
            <person name="Badger J.H."/>
            <person name="Grimwood J."/>
            <person name="Jabbari K."/>
            <person name="Kuo A."/>
            <person name="Maheswari U."/>
            <person name="Martens C."/>
            <person name="Maumus F."/>
            <person name="Otillar R.P."/>
            <person name="Rayko E."/>
            <person name="Salamov A."/>
            <person name="Vandepoele K."/>
            <person name="Beszteri B."/>
            <person name="Gruber A."/>
            <person name="Heijde M."/>
            <person name="Katinka M."/>
            <person name="Mock T."/>
            <person name="Valentin K."/>
            <person name="Verret F."/>
            <person name="Berges J.A."/>
            <person name="Brownlee C."/>
            <person name="Cadoret J.P."/>
            <person name="Chiovitti A."/>
            <person name="Choi C.J."/>
            <person name="Coesel S."/>
            <person name="De Martino A."/>
            <person name="Detter J.C."/>
            <person name="Durkin C."/>
            <person name="Falciatore A."/>
            <person name="Fournet J."/>
            <person name="Haruta M."/>
            <person name="Huysman M.J."/>
            <person name="Jenkins B.D."/>
            <person name="Jiroutova K."/>
            <person name="Jorgensen R.E."/>
            <person name="Joubert Y."/>
            <person name="Kaplan A."/>
            <person name="Kroger N."/>
            <person name="Kroth P.G."/>
            <person name="La Roche J."/>
            <person name="Lindquist E."/>
            <person name="Lommer M."/>
            <person name="Martin-Jezequel V."/>
            <person name="Lopez P.J."/>
            <person name="Lucas S."/>
            <person name="Mangogna M."/>
            <person name="McGinnis K."/>
            <person name="Medlin L.K."/>
            <person name="Montsant A."/>
            <person name="Oudot-Le Secq M.P."/>
            <person name="Napoli C."/>
            <person name="Obornik M."/>
            <person name="Parker M.S."/>
            <person name="Petit J.L."/>
            <person name="Porcel B.M."/>
            <person name="Poulsen N."/>
            <person name="Robison M."/>
            <person name="Rychlewski L."/>
            <person name="Rynearson T.A."/>
            <person name="Schmutz J."/>
            <person name="Shapiro H."/>
            <person name="Siaut M."/>
            <person name="Stanley M."/>
            <person name="Sussman M.R."/>
            <person name="Taylor A.R."/>
            <person name="Vardi A."/>
            <person name="von Dassow P."/>
            <person name="Vyverman W."/>
            <person name="Willis A."/>
            <person name="Wyrwicz L.S."/>
            <person name="Rokhsar D.S."/>
            <person name="Weissenbach J."/>
            <person name="Armbrust E.V."/>
            <person name="Green B.R."/>
            <person name="Van de Peer Y."/>
            <person name="Grigoriev I.V."/>
        </authorList>
    </citation>
    <scope>NUCLEOTIDE SEQUENCE [LARGE SCALE GENOMIC DNA]</scope>
    <source>
        <strain evidence="2 3">CCMP1335</strain>
    </source>
</reference>
<evidence type="ECO:0000313" key="2">
    <source>
        <dbReference type="EMBL" id="ACI64661.1"/>
    </source>
</evidence>
<evidence type="ECO:0000259" key="1">
    <source>
        <dbReference type="PROSITE" id="PS50011"/>
    </source>
</evidence>
<dbReference type="PROSITE" id="PS50011">
    <property type="entry name" value="PROTEIN_KINASE_DOM"/>
    <property type="match status" value="1"/>
</dbReference>
<dbReference type="InterPro" id="IPR051681">
    <property type="entry name" value="Ser/Thr_Kinases-Pseudokinases"/>
</dbReference>
<feature type="non-terminal residue" evidence="2">
    <location>
        <position position="138"/>
    </location>
</feature>
<dbReference type="PANTHER" id="PTHR44329:SF289">
    <property type="entry name" value="SERINE_THREONINE-PROTEIN KINASE VIK"/>
    <property type="match status" value="1"/>
</dbReference>
<dbReference type="RefSeq" id="XP_002295944.1">
    <property type="nucleotide sequence ID" value="XM_002295908.1"/>
</dbReference>
<reference evidence="2 3" key="1">
    <citation type="journal article" date="2004" name="Science">
        <title>The genome of the diatom Thalassiosira pseudonana: ecology, evolution, and metabolism.</title>
        <authorList>
            <person name="Armbrust E.V."/>
            <person name="Berges J.A."/>
            <person name="Bowler C."/>
            <person name="Green B.R."/>
            <person name="Martinez D."/>
            <person name="Putnam N.H."/>
            <person name="Zhou S."/>
            <person name="Allen A.E."/>
            <person name="Apt K.E."/>
            <person name="Bechner M."/>
            <person name="Brzezinski M.A."/>
            <person name="Chaal B.K."/>
            <person name="Chiovitti A."/>
            <person name="Davis A.K."/>
            <person name="Demarest M.S."/>
            <person name="Detter J.C."/>
            <person name="Glavina T."/>
            <person name="Goodstein D."/>
            <person name="Hadi M.Z."/>
            <person name="Hellsten U."/>
            <person name="Hildebrand M."/>
            <person name="Jenkins B.D."/>
            <person name="Jurka J."/>
            <person name="Kapitonov V.V."/>
            <person name="Kroger N."/>
            <person name="Lau W.W."/>
            <person name="Lane T.W."/>
            <person name="Larimer F.W."/>
            <person name="Lippmeier J.C."/>
            <person name="Lucas S."/>
            <person name="Medina M."/>
            <person name="Montsant A."/>
            <person name="Obornik M."/>
            <person name="Parker M.S."/>
            <person name="Palenik B."/>
            <person name="Pazour G.J."/>
            <person name="Richardson P.M."/>
            <person name="Rynearson T.A."/>
            <person name="Saito M.A."/>
            <person name="Schwartz D.C."/>
            <person name="Thamatrakoln K."/>
            <person name="Valentin K."/>
            <person name="Vardi A."/>
            <person name="Wilkerson F.P."/>
            <person name="Rokhsar D.S."/>
        </authorList>
    </citation>
    <scope>NUCLEOTIDE SEQUENCE [LARGE SCALE GENOMIC DNA]</scope>
    <source>
        <strain evidence="2 3">CCMP1335</strain>
    </source>
</reference>
<dbReference type="SMART" id="SM00220">
    <property type="entry name" value="S_TKc"/>
    <property type="match status" value="1"/>
</dbReference>
<name>B5YNN3_THAPS</name>
<dbReference type="Gene3D" id="1.10.510.10">
    <property type="entry name" value="Transferase(Phosphotransferase) domain 1"/>
    <property type="match status" value="1"/>
</dbReference>
<evidence type="ECO:0000313" key="3">
    <source>
        <dbReference type="Proteomes" id="UP000001449"/>
    </source>
</evidence>
<dbReference type="GO" id="GO:0004672">
    <property type="term" value="F:protein kinase activity"/>
    <property type="evidence" value="ECO:0007669"/>
    <property type="project" value="InterPro"/>
</dbReference>
<proteinExistence type="predicted"/>
<dbReference type="PANTHER" id="PTHR44329">
    <property type="entry name" value="SERINE/THREONINE-PROTEIN KINASE TNNI3K-RELATED"/>
    <property type="match status" value="1"/>
</dbReference>
<keyword evidence="3" id="KW-1185">Reference proteome</keyword>
<dbReference type="GeneID" id="7447160"/>
<dbReference type="STRING" id="35128.B5YNN3"/>
<feature type="domain" description="Protein kinase" evidence="1">
    <location>
        <begin position="1"/>
        <end position="138"/>
    </location>
</feature>
<gene>
    <name evidence="2" type="ORF">THAPS_19094</name>
</gene>
<dbReference type="InterPro" id="IPR001245">
    <property type="entry name" value="Ser-Thr/Tyr_kinase_cat_dom"/>
</dbReference>
<dbReference type="KEGG" id="tps:THAPS_19094"/>
<dbReference type="Pfam" id="PF00069">
    <property type="entry name" value="Pkinase"/>
    <property type="match status" value="1"/>
</dbReference>
<dbReference type="OMA" id="KPAFFGY"/>
<organism evidence="2 3">
    <name type="scientific">Thalassiosira pseudonana</name>
    <name type="common">Marine diatom</name>
    <name type="synonym">Cyclotella nana</name>
    <dbReference type="NCBI Taxonomy" id="35128"/>
    <lineage>
        <taxon>Eukaryota</taxon>
        <taxon>Sar</taxon>
        <taxon>Stramenopiles</taxon>
        <taxon>Ochrophyta</taxon>
        <taxon>Bacillariophyta</taxon>
        <taxon>Coscinodiscophyceae</taxon>
        <taxon>Thalassiosirophycidae</taxon>
        <taxon>Thalassiosirales</taxon>
        <taxon>Thalassiosiraceae</taxon>
        <taxon>Thalassiosira</taxon>
    </lineage>
</organism>
<accession>B5YNN3</accession>
<dbReference type="HOGENOM" id="CLU_000288_7_35_1"/>
<sequence>MAYLHSHDILHRDLKPANIGFDVRGDIKIFDFGLAKELKPIDCTGQDQYYTSGMAGTRRYMAPEVAQVIHYGLPADVYSFGILVWEMLSLKPAFFGYSREKHYKEVVVEGKRPKIPKSWPFVTRNLLERCWAPDPSER</sequence>
<dbReference type="PaxDb" id="35128-Thaps19094"/>
<dbReference type="GO" id="GO:0005524">
    <property type="term" value="F:ATP binding"/>
    <property type="evidence" value="ECO:0007669"/>
    <property type="project" value="InterPro"/>
</dbReference>
<dbReference type="Proteomes" id="UP000001449">
    <property type="component" value="Chromosome 7"/>
</dbReference>
<dbReference type="InParanoid" id="B5YNN3"/>